<dbReference type="EMBL" id="LR796758">
    <property type="protein sequence ID" value="CAB4163804.1"/>
    <property type="molecule type" value="Genomic_DNA"/>
</dbReference>
<dbReference type="EMBL" id="LR796776">
    <property type="protein sequence ID" value="CAB4165534.1"/>
    <property type="molecule type" value="Genomic_DNA"/>
</dbReference>
<dbReference type="EMBL" id="LR797502">
    <property type="protein sequence ID" value="CAB4221582.1"/>
    <property type="molecule type" value="Genomic_DNA"/>
</dbReference>
<reference evidence="1" key="1">
    <citation type="submission" date="2020-04" db="EMBL/GenBank/DDBJ databases">
        <authorList>
            <person name="Chiriac C."/>
            <person name="Salcher M."/>
            <person name="Ghai R."/>
            <person name="Kavagutti S V."/>
        </authorList>
    </citation>
    <scope>NUCLEOTIDE SEQUENCE</scope>
</reference>
<evidence type="ECO:0000313" key="2">
    <source>
        <dbReference type="EMBL" id="CAB4165534.1"/>
    </source>
</evidence>
<evidence type="ECO:0000313" key="4">
    <source>
        <dbReference type="EMBL" id="CAB4221582.1"/>
    </source>
</evidence>
<dbReference type="EMBL" id="LR797099">
    <property type="protein sequence ID" value="CAB4186814.1"/>
    <property type="molecule type" value="Genomic_DNA"/>
</dbReference>
<proteinExistence type="predicted"/>
<protein>
    <submittedName>
        <fullName evidence="1">Uncharacterized protein</fullName>
    </submittedName>
</protein>
<name>A0A6J5P8B5_9CAUD</name>
<accession>A0A6J5P8B5</accession>
<evidence type="ECO:0000313" key="1">
    <source>
        <dbReference type="EMBL" id="CAB4163804.1"/>
    </source>
</evidence>
<gene>
    <name evidence="3" type="ORF">UFOVP1146_160</name>
    <name evidence="4" type="ORF">UFOVP1638_405</name>
    <name evidence="1" type="ORF">UFOVP812_73</name>
    <name evidence="2" type="ORF">UFOVP818_70</name>
</gene>
<sequence>MIRYIWSHIMKWGWDFSKEIRSKSGATLGMFNVNPGPVMATSDISLAGRGISFTLFFANGGSILQFRNYNKHNDVEETRLYIIKEDEDCAEQVAKCVTLETLRNVR</sequence>
<evidence type="ECO:0000313" key="3">
    <source>
        <dbReference type="EMBL" id="CAB4186814.1"/>
    </source>
</evidence>
<organism evidence="1">
    <name type="scientific">uncultured Caudovirales phage</name>
    <dbReference type="NCBI Taxonomy" id="2100421"/>
    <lineage>
        <taxon>Viruses</taxon>
        <taxon>Duplodnaviria</taxon>
        <taxon>Heunggongvirae</taxon>
        <taxon>Uroviricota</taxon>
        <taxon>Caudoviricetes</taxon>
        <taxon>Peduoviridae</taxon>
        <taxon>Maltschvirus</taxon>
        <taxon>Maltschvirus maltsch</taxon>
    </lineage>
</organism>